<organism evidence="7 8">
    <name type="scientific">Candidatus Minimicrobia vallesae</name>
    <dbReference type="NCBI Taxonomy" id="2841264"/>
    <lineage>
        <taxon>Bacteria</taxon>
        <taxon>Candidatus Saccharimonadota</taxon>
        <taxon>Candidatus Saccharimonadota incertae sedis</taxon>
        <taxon>Candidatus Minimicrobia</taxon>
    </lineage>
</organism>
<evidence type="ECO:0000256" key="2">
    <source>
        <dbReference type="ARBA" id="ARBA00022676"/>
    </source>
</evidence>
<dbReference type="InterPro" id="IPR029044">
    <property type="entry name" value="Nucleotide-diphossugar_trans"/>
</dbReference>
<proteinExistence type="inferred from homology"/>
<feature type="transmembrane region" description="Helical" evidence="4">
    <location>
        <begin position="325"/>
        <end position="342"/>
    </location>
</feature>
<feature type="transmembrane region" description="Helical" evidence="4">
    <location>
        <begin position="354"/>
        <end position="374"/>
    </location>
</feature>
<name>A0A8F1M9E7_9BACT</name>
<dbReference type="CDD" id="cd00761">
    <property type="entry name" value="Glyco_tranf_GTA_type"/>
    <property type="match status" value="1"/>
</dbReference>
<evidence type="ECO:0000256" key="3">
    <source>
        <dbReference type="ARBA" id="ARBA00022679"/>
    </source>
</evidence>
<evidence type="ECO:0000256" key="1">
    <source>
        <dbReference type="ARBA" id="ARBA00006739"/>
    </source>
</evidence>
<dbReference type="RefSeq" id="WP_232736011.1">
    <property type="nucleotide sequence ID" value="NZ_CP076459.1"/>
</dbReference>
<feature type="transmembrane region" description="Helical" evidence="4">
    <location>
        <begin position="452"/>
        <end position="474"/>
    </location>
</feature>
<dbReference type="Pfam" id="PF00535">
    <property type="entry name" value="Glycos_transf_2"/>
    <property type="match status" value="1"/>
</dbReference>
<evidence type="ECO:0000256" key="4">
    <source>
        <dbReference type="SAM" id="Phobius"/>
    </source>
</evidence>
<dbReference type="AlphaFoldDB" id="A0A8F1M9E7"/>
<dbReference type="Gene3D" id="3.90.550.10">
    <property type="entry name" value="Spore Coat Polysaccharide Biosynthesis Protein SpsA, Chain A"/>
    <property type="match status" value="1"/>
</dbReference>
<evidence type="ECO:0000259" key="5">
    <source>
        <dbReference type="Pfam" id="PF00535"/>
    </source>
</evidence>
<dbReference type="PANTHER" id="PTHR43179">
    <property type="entry name" value="RHAMNOSYLTRANSFERASE WBBL"/>
    <property type="match status" value="1"/>
</dbReference>
<keyword evidence="8" id="KW-1185">Reference proteome</keyword>
<keyword evidence="2 7" id="KW-0328">Glycosyltransferase</keyword>
<evidence type="ECO:0000313" key="8">
    <source>
        <dbReference type="Proteomes" id="UP000677117"/>
    </source>
</evidence>
<dbReference type="EMBL" id="CP076459">
    <property type="protein sequence ID" value="QWQ31215.1"/>
    <property type="molecule type" value="Genomic_DNA"/>
</dbReference>
<dbReference type="Pfam" id="PF16927">
    <property type="entry name" value="HisKA_7TM"/>
    <property type="match status" value="1"/>
</dbReference>
<dbReference type="KEGG" id="mvl:KOY49_03405"/>
<feature type="transmembrane region" description="Helical" evidence="4">
    <location>
        <begin position="288"/>
        <end position="305"/>
    </location>
</feature>
<dbReference type="GO" id="GO:0016757">
    <property type="term" value="F:glycosyltransferase activity"/>
    <property type="evidence" value="ECO:0007669"/>
    <property type="project" value="UniProtKB-KW"/>
</dbReference>
<feature type="transmembrane region" description="Helical" evidence="4">
    <location>
        <begin position="261"/>
        <end position="281"/>
    </location>
</feature>
<keyword evidence="4" id="KW-1133">Transmembrane helix</keyword>
<reference evidence="7" key="1">
    <citation type="submission" date="2021-06" db="EMBL/GenBank/DDBJ databases">
        <title>An adapted protocol for Saccharibacteria cultivation: two new species join this phylum of Candidate Phyla Radiations.</title>
        <authorList>
            <person name="Ibrahim A."/>
            <person name="Maatouk M."/>
            <person name="Raoult D."/>
            <person name="Bittar F."/>
        </authorList>
    </citation>
    <scope>NUCLEOTIDE SEQUENCE</scope>
    <source>
        <strain evidence="7">IHU2</strain>
    </source>
</reference>
<feature type="domain" description="Glycosyltransferase 2-like" evidence="5">
    <location>
        <begin position="5"/>
        <end position="127"/>
    </location>
</feature>
<dbReference type="InterPro" id="IPR001173">
    <property type="entry name" value="Glyco_trans_2-like"/>
</dbReference>
<keyword evidence="4" id="KW-0472">Membrane</keyword>
<feature type="transmembrane region" description="Helical" evidence="4">
    <location>
        <begin position="394"/>
        <end position="413"/>
    </location>
</feature>
<feature type="domain" description="Histidine kinase N-terminal 7TM region" evidence="6">
    <location>
        <begin position="266"/>
        <end position="468"/>
    </location>
</feature>
<protein>
    <submittedName>
        <fullName evidence="7">Glycosyltransferase</fullName>
        <ecNumber evidence="7">2.4.-.-</ecNumber>
    </submittedName>
</protein>
<gene>
    <name evidence="7" type="ORF">KOY49_03405</name>
</gene>
<dbReference type="InterPro" id="IPR031621">
    <property type="entry name" value="HisKA_7TM"/>
</dbReference>
<accession>A0A8F1M9E7</accession>
<sequence length="481" mass="54750">MQVHVAIPHYNAPQALRSLLAQLTEQDFDSITVLDDHSTDQQKLQDLAREFPVVNFIFGEKNIGAGANRNRFLDMHKTGVVWFIDCDMRVETENVADMLRQKFAGENHIMLGSTILYNNGQPMAWNYGHEMHPQHDRQFTQVVQADHRQTLQQRGWDYPWIWGERVTVDRQVDWVAEGSFALLIDDFAKVGGYDAEFRYHEGQDLAHRLREAGVKIMATGDIVCTHLDIDVRGKARHREIEQSAKLFYQMDKIKKPRLYCFSPAVMLATLTIEIILAIYTFWKYKLNAVTKIVIMLLICLALFQWAEYNVCEGAILLDNLGWAKLGYIAITMLPPLGIHLIYEISGDKRRWIPVLGYTFAAMFISYFLLEANGIKSGACLGNYVIFENQPGVGMWYGLYYYGLLFAAIAYAYVRSKTSSKHIRRSLGSLIVGYVLFMAPTTFVNIIDPSTIIGIPSIMCGFAVLMAVVLAGKVLPEYVNEK</sequence>
<dbReference type="Proteomes" id="UP000677117">
    <property type="component" value="Chromosome"/>
</dbReference>
<dbReference type="EC" id="2.4.-.-" evidence="7"/>
<dbReference type="PANTHER" id="PTHR43179:SF12">
    <property type="entry name" value="GALACTOFURANOSYLTRANSFERASE GLFT2"/>
    <property type="match status" value="1"/>
</dbReference>
<keyword evidence="3 7" id="KW-0808">Transferase</keyword>
<feature type="transmembrane region" description="Helical" evidence="4">
    <location>
        <begin position="425"/>
        <end position="446"/>
    </location>
</feature>
<comment type="similarity">
    <text evidence="1">Belongs to the glycosyltransferase 2 family.</text>
</comment>
<dbReference type="SUPFAM" id="SSF53448">
    <property type="entry name" value="Nucleotide-diphospho-sugar transferases"/>
    <property type="match status" value="1"/>
</dbReference>
<keyword evidence="4" id="KW-0812">Transmembrane</keyword>
<evidence type="ECO:0000259" key="6">
    <source>
        <dbReference type="Pfam" id="PF16927"/>
    </source>
</evidence>
<evidence type="ECO:0000313" key="7">
    <source>
        <dbReference type="EMBL" id="QWQ31215.1"/>
    </source>
</evidence>